<sequence length="200" mass="20462">MGTLVCTIELDKVKGITVTVDNADAKILQTVTMDGTSITLKVAGQNDTSTVVQKADSIVVTVKDFKVDAETITLLSSKTSEWTSQDTLKVTSTKDMTLTTQAKLTQSATQDASISSSQKVNVEATAALALKGMTASMSASGGEAKVDGLTLKLAGQTSSELTGLNVKVAGQAALDLEAQGMANLKASGITSVSGAMVKLG</sequence>
<evidence type="ECO:0008006" key="3">
    <source>
        <dbReference type="Google" id="ProtNLM"/>
    </source>
</evidence>
<evidence type="ECO:0000313" key="2">
    <source>
        <dbReference type="Proteomes" id="UP000663090"/>
    </source>
</evidence>
<dbReference type="EMBL" id="CP071091">
    <property type="protein sequence ID" value="QSQ16458.1"/>
    <property type="molecule type" value="Genomic_DNA"/>
</dbReference>
<protein>
    <recommendedName>
        <fullName evidence="3">Auto-transporter adhesin head GIN domain-containing protein</fullName>
    </recommendedName>
</protein>
<dbReference type="Proteomes" id="UP000663090">
    <property type="component" value="Chromosome"/>
</dbReference>
<reference evidence="1 2" key="1">
    <citation type="submission" date="2021-02" db="EMBL/GenBank/DDBJ databases">
        <title>De Novo genome assembly of isolated myxobacteria.</title>
        <authorList>
            <person name="Stevens D.C."/>
        </authorList>
    </citation>
    <scope>NUCLEOTIDE SEQUENCE [LARGE SCALE GENOMIC DNA]</scope>
    <source>
        <strain evidence="1 2">SCHIC003</strain>
    </source>
</reference>
<keyword evidence="2" id="KW-1185">Reference proteome</keyword>
<organism evidence="1 2">
    <name type="scientific">Myxococcus landrumensis</name>
    <dbReference type="NCBI Taxonomy" id="2813577"/>
    <lineage>
        <taxon>Bacteria</taxon>
        <taxon>Pseudomonadati</taxon>
        <taxon>Myxococcota</taxon>
        <taxon>Myxococcia</taxon>
        <taxon>Myxococcales</taxon>
        <taxon>Cystobacterineae</taxon>
        <taxon>Myxococcaceae</taxon>
        <taxon>Myxococcus</taxon>
    </lineage>
</organism>
<name>A0ABX7NCR8_9BACT</name>
<dbReference type="RefSeq" id="WP_206718117.1">
    <property type="nucleotide sequence ID" value="NZ_CP071091.1"/>
</dbReference>
<evidence type="ECO:0000313" key="1">
    <source>
        <dbReference type="EMBL" id="QSQ16458.1"/>
    </source>
</evidence>
<proteinExistence type="predicted"/>
<gene>
    <name evidence="1" type="ORF">JY572_10590</name>
</gene>
<accession>A0ABX7NCR8</accession>